<dbReference type="InterPro" id="IPR025708">
    <property type="entry name" value="HSP15"/>
</dbReference>
<feature type="region of interest" description="Disordered" evidence="4">
    <location>
        <begin position="101"/>
        <end position="128"/>
    </location>
</feature>
<dbReference type="AlphaFoldDB" id="A0A644US44"/>
<evidence type="ECO:0000256" key="2">
    <source>
        <dbReference type="ARBA" id="ARBA00022884"/>
    </source>
</evidence>
<evidence type="ECO:0000259" key="5">
    <source>
        <dbReference type="SMART" id="SM00363"/>
    </source>
</evidence>
<dbReference type="SMART" id="SM00363">
    <property type="entry name" value="S4"/>
    <property type="match status" value="1"/>
</dbReference>
<dbReference type="GO" id="GO:0043023">
    <property type="term" value="F:ribosomal large subunit binding"/>
    <property type="evidence" value="ECO:0007669"/>
    <property type="project" value="InterPro"/>
</dbReference>
<dbReference type="Pfam" id="PF01479">
    <property type="entry name" value="S4"/>
    <property type="match status" value="1"/>
</dbReference>
<dbReference type="SUPFAM" id="SSF55174">
    <property type="entry name" value="Alpha-L RNA-binding motif"/>
    <property type="match status" value="1"/>
</dbReference>
<evidence type="ECO:0000256" key="1">
    <source>
        <dbReference type="ARBA" id="ARBA00008396"/>
    </source>
</evidence>
<evidence type="ECO:0000256" key="4">
    <source>
        <dbReference type="SAM" id="MobiDB-lite"/>
    </source>
</evidence>
<dbReference type="GO" id="GO:0034605">
    <property type="term" value="P:cellular response to heat"/>
    <property type="evidence" value="ECO:0007669"/>
    <property type="project" value="InterPro"/>
</dbReference>
<name>A0A644US44_9ZZZZ</name>
<dbReference type="EMBL" id="VSSQ01000153">
    <property type="protein sequence ID" value="MPL81681.1"/>
    <property type="molecule type" value="Genomic_DNA"/>
</dbReference>
<comment type="similarity">
    <text evidence="1">Belongs to the HSP15 family.</text>
</comment>
<accession>A0A644US44</accession>
<proteinExistence type="inferred from homology"/>
<reference evidence="6" key="1">
    <citation type="submission" date="2019-08" db="EMBL/GenBank/DDBJ databases">
        <authorList>
            <person name="Kucharzyk K."/>
            <person name="Murdoch R.W."/>
            <person name="Higgins S."/>
            <person name="Loffler F."/>
        </authorList>
    </citation>
    <scope>NUCLEOTIDE SEQUENCE</scope>
</reference>
<feature type="compositionally biased region" description="Basic and acidic residues" evidence="4">
    <location>
        <begin position="117"/>
        <end position="128"/>
    </location>
</feature>
<dbReference type="PIRSF" id="PIRSF016821">
    <property type="entry name" value="HSP15"/>
    <property type="match status" value="1"/>
</dbReference>
<dbReference type="Gene3D" id="3.10.290.10">
    <property type="entry name" value="RNA-binding S4 domain"/>
    <property type="match status" value="1"/>
</dbReference>
<keyword evidence="6" id="KW-0346">Stress response</keyword>
<feature type="domain" description="RNA-binding S4" evidence="5">
    <location>
        <begin position="5"/>
        <end position="68"/>
    </location>
</feature>
<dbReference type="InterPro" id="IPR036986">
    <property type="entry name" value="S4_RNA-bd_sf"/>
</dbReference>
<dbReference type="GO" id="GO:0003727">
    <property type="term" value="F:single-stranded RNA binding"/>
    <property type="evidence" value="ECO:0007669"/>
    <property type="project" value="InterPro"/>
</dbReference>
<dbReference type="CDD" id="cd00165">
    <property type="entry name" value="S4"/>
    <property type="match status" value="1"/>
</dbReference>
<dbReference type="InterPro" id="IPR002942">
    <property type="entry name" value="S4_RNA-bd"/>
</dbReference>
<organism evidence="6">
    <name type="scientific">bioreactor metagenome</name>
    <dbReference type="NCBI Taxonomy" id="1076179"/>
    <lineage>
        <taxon>unclassified sequences</taxon>
        <taxon>metagenomes</taxon>
        <taxon>ecological metagenomes</taxon>
    </lineage>
</organism>
<evidence type="ECO:0000313" key="6">
    <source>
        <dbReference type="EMBL" id="MPL81681.1"/>
    </source>
</evidence>
<keyword evidence="3" id="KW-0238">DNA-binding</keyword>
<dbReference type="GO" id="GO:0003677">
    <property type="term" value="F:DNA binding"/>
    <property type="evidence" value="ECO:0007669"/>
    <property type="project" value="UniProtKB-KW"/>
</dbReference>
<sequence>MADDLRIDKWLWAVRIYKTRTMAGEACRAGKIKIDGIAVKPSRIIKPEDVITVSLGPLTRTVKVKALIHNRVSAKLVPESLEDLTPAEEYERIKFMQELNAERRDRGTGRPTKKERRLIDRLKGPEKP</sequence>
<comment type="caution">
    <text evidence="6">The sequence shown here is derived from an EMBL/GenBank/DDBJ whole genome shotgun (WGS) entry which is preliminary data.</text>
</comment>
<evidence type="ECO:0000256" key="3">
    <source>
        <dbReference type="ARBA" id="ARBA00023125"/>
    </source>
</evidence>
<dbReference type="PROSITE" id="PS50889">
    <property type="entry name" value="S4"/>
    <property type="match status" value="1"/>
</dbReference>
<protein>
    <submittedName>
        <fullName evidence="6">Heat shock protein 15</fullName>
    </submittedName>
</protein>
<gene>
    <name evidence="6" type="primary">hslR_2</name>
    <name evidence="6" type="ORF">SDC9_27610</name>
</gene>
<keyword evidence="2" id="KW-0694">RNA-binding</keyword>